<organism evidence="3 4">
    <name type="scientific">Ravibacter arvi</name>
    <dbReference type="NCBI Taxonomy" id="2051041"/>
    <lineage>
        <taxon>Bacteria</taxon>
        <taxon>Pseudomonadati</taxon>
        <taxon>Bacteroidota</taxon>
        <taxon>Cytophagia</taxon>
        <taxon>Cytophagales</taxon>
        <taxon>Spirosomataceae</taxon>
        <taxon>Ravibacter</taxon>
    </lineage>
</organism>
<proteinExistence type="predicted"/>
<dbReference type="Proteomes" id="UP001501508">
    <property type="component" value="Unassembled WGS sequence"/>
</dbReference>
<dbReference type="GO" id="GO:0016301">
    <property type="term" value="F:kinase activity"/>
    <property type="evidence" value="ECO:0007669"/>
    <property type="project" value="UniProtKB-KW"/>
</dbReference>
<name>A0ABP8LV26_9BACT</name>
<evidence type="ECO:0000256" key="1">
    <source>
        <dbReference type="SAM" id="Phobius"/>
    </source>
</evidence>
<dbReference type="Pfam" id="PF06580">
    <property type="entry name" value="His_kinase"/>
    <property type="match status" value="1"/>
</dbReference>
<keyword evidence="1" id="KW-0472">Membrane</keyword>
<dbReference type="Gene3D" id="3.30.565.10">
    <property type="entry name" value="Histidine kinase-like ATPase, C-terminal domain"/>
    <property type="match status" value="1"/>
</dbReference>
<feature type="domain" description="Signal transduction histidine kinase internal region" evidence="2">
    <location>
        <begin position="135"/>
        <end position="214"/>
    </location>
</feature>
<evidence type="ECO:0000259" key="2">
    <source>
        <dbReference type="Pfam" id="PF06580"/>
    </source>
</evidence>
<sequence length="327" mass="37206">MAFEYVPYALQYGFELSDFFMTVANILMAIILTHFYRLIVQKWSWSNLPLSRLSIRVGLSVAVLGTVMTIFNHPIDKQILADNLANQPFVFWGYLANWCKLMLTWVLSYTIYHYVEQHRLSDLERIMFKTSIREAEAKVLRSQLNPHFTFNALNSIRALIVENPEKAQLGITQLSNILRNSLLVDRRKTVDLREELKTVEDYLNLEKIRYEDRLQFSVRADPASLFCQVPPMMLQTLVENGVKHGVSKIVSGGNIDVTTSVKEDVLTVSIVNSGVLESNDSSGIGLKNTAERLSLLYGVDARVEIFQLTENEVSVELNIPLISKSIS</sequence>
<keyword evidence="1" id="KW-1133">Transmembrane helix</keyword>
<reference evidence="4" key="1">
    <citation type="journal article" date="2019" name="Int. J. Syst. Evol. Microbiol.">
        <title>The Global Catalogue of Microorganisms (GCM) 10K type strain sequencing project: providing services to taxonomists for standard genome sequencing and annotation.</title>
        <authorList>
            <consortium name="The Broad Institute Genomics Platform"/>
            <consortium name="The Broad Institute Genome Sequencing Center for Infectious Disease"/>
            <person name="Wu L."/>
            <person name="Ma J."/>
        </authorList>
    </citation>
    <scope>NUCLEOTIDE SEQUENCE [LARGE SCALE GENOMIC DNA]</scope>
    <source>
        <strain evidence="4">JCM 31920</strain>
    </source>
</reference>
<feature type="transmembrane region" description="Helical" evidence="1">
    <location>
        <begin position="52"/>
        <end position="71"/>
    </location>
</feature>
<comment type="caution">
    <text evidence="3">The sequence shown here is derived from an EMBL/GenBank/DDBJ whole genome shotgun (WGS) entry which is preliminary data.</text>
</comment>
<evidence type="ECO:0000313" key="4">
    <source>
        <dbReference type="Proteomes" id="UP001501508"/>
    </source>
</evidence>
<dbReference type="InterPro" id="IPR036890">
    <property type="entry name" value="HATPase_C_sf"/>
</dbReference>
<accession>A0ABP8LV26</accession>
<evidence type="ECO:0000313" key="3">
    <source>
        <dbReference type="EMBL" id="GAA4437508.1"/>
    </source>
</evidence>
<keyword evidence="1" id="KW-0812">Transmembrane</keyword>
<dbReference type="PANTHER" id="PTHR34220">
    <property type="entry name" value="SENSOR HISTIDINE KINASE YPDA"/>
    <property type="match status" value="1"/>
</dbReference>
<feature type="transmembrane region" description="Helical" evidence="1">
    <location>
        <begin position="20"/>
        <end position="40"/>
    </location>
</feature>
<protein>
    <submittedName>
        <fullName evidence="3">Histidine kinase</fullName>
    </submittedName>
</protein>
<keyword evidence="3" id="KW-0808">Transferase</keyword>
<dbReference type="InterPro" id="IPR010559">
    <property type="entry name" value="Sig_transdc_His_kin_internal"/>
</dbReference>
<dbReference type="InterPro" id="IPR050640">
    <property type="entry name" value="Bact_2-comp_sensor_kinase"/>
</dbReference>
<dbReference type="SUPFAM" id="SSF55874">
    <property type="entry name" value="ATPase domain of HSP90 chaperone/DNA topoisomerase II/histidine kinase"/>
    <property type="match status" value="1"/>
</dbReference>
<keyword evidence="4" id="KW-1185">Reference proteome</keyword>
<gene>
    <name evidence="3" type="ORF">GCM10023091_16830</name>
</gene>
<keyword evidence="3" id="KW-0418">Kinase</keyword>
<dbReference type="EMBL" id="BAABEY010000018">
    <property type="protein sequence ID" value="GAA4437508.1"/>
    <property type="molecule type" value="Genomic_DNA"/>
</dbReference>
<dbReference type="PANTHER" id="PTHR34220:SF7">
    <property type="entry name" value="SENSOR HISTIDINE KINASE YPDA"/>
    <property type="match status" value="1"/>
</dbReference>
<feature type="transmembrane region" description="Helical" evidence="1">
    <location>
        <begin position="91"/>
        <end position="115"/>
    </location>
</feature>